<dbReference type="EMBL" id="JAROKS010000009">
    <property type="protein sequence ID" value="KAK1801407.1"/>
    <property type="molecule type" value="Genomic_DNA"/>
</dbReference>
<dbReference type="GO" id="GO:0005929">
    <property type="term" value="C:cilium"/>
    <property type="evidence" value="ECO:0007669"/>
    <property type="project" value="TreeGrafter"/>
</dbReference>
<comment type="caution">
    <text evidence="2">The sequence shown here is derived from an EMBL/GenBank/DDBJ whole genome shotgun (WGS) entry which is preliminary data.</text>
</comment>
<name>A0AAD9E3Z3_9TELE</name>
<evidence type="ECO:0000256" key="1">
    <source>
        <dbReference type="SAM" id="MobiDB-lite"/>
    </source>
</evidence>
<evidence type="ECO:0000313" key="2">
    <source>
        <dbReference type="EMBL" id="KAK1801407.1"/>
    </source>
</evidence>
<protein>
    <submittedName>
        <fullName evidence="2">Uncharacterized protein</fullName>
    </submittedName>
</protein>
<feature type="region of interest" description="Disordered" evidence="1">
    <location>
        <begin position="166"/>
        <end position="216"/>
    </location>
</feature>
<feature type="compositionally biased region" description="Polar residues" evidence="1">
    <location>
        <begin position="170"/>
        <end position="181"/>
    </location>
</feature>
<dbReference type="PANTHER" id="PTHR21567">
    <property type="entry name" value="CLASP"/>
    <property type="match status" value="1"/>
</dbReference>
<keyword evidence="3" id="KW-1185">Reference proteome</keyword>
<dbReference type="GO" id="GO:0005881">
    <property type="term" value="C:cytoplasmic microtubule"/>
    <property type="evidence" value="ECO:0007669"/>
    <property type="project" value="TreeGrafter"/>
</dbReference>
<evidence type="ECO:0000313" key="3">
    <source>
        <dbReference type="Proteomes" id="UP001239994"/>
    </source>
</evidence>
<gene>
    <name evidence="2" type="ORF">P4O66_023077</name>
</gene>
<proteinExistence type="predicted"/>
<dbReference type="GO" id="GO:0008017">
    <property type="term" value="F:microtubule binding"/>
    <property type="evidence" value="ECO:0007669"/>
    <property type="project" value="TreeGrafter"/>
</dbReference>
<dbReference type="InterPro" id="IPR011989">
    <property type="entry name" value="ARM-like"/>
</dbReference>
<organism evidence="2 3">
    <name type="scientific">Electrophorus voltai</name>
    <dbReference type="NCBI Taxonomy" id="2609070"/>
    <lineage>
        <taxon>Eukaryota</taxon>
        <taxon>Metazoa</taxon>
        <taxon>Chordata</taxon>
        <taxon>Craniata</taxon>
        <taxon>Vertebrata</taxon>
        <taxon>Euteleostomi</taxon>
        <taxon>Actinopterygii</taxon>
        <taxon>Neopterygii</taxon>
        <taxon>Teleostei</taxon>
        <taxon>Ostariophysi</taxon>
        <taxon>Gymnotiformes</taxon>
        <taxon>Gymnotoidei</taxon>
        <taxon>Gymnotidae</taxon>
        <taxon>Electrophorus</taxon>
    </lineage>
</organism>
<dbReference type="Gene3D" id="1.25.10.10">
    <property type="entry name" value="Leucine-rich Repeat Variant"/>
    <property type="match status" value="1"/>
</dbReference>
<reference evidence="2" key="1">
    <citation type="submission" date="2023-03" db="EMBL/GenBank/DDBJ databases">
        <title>Electrophorus voltai genome.</title>
        <authorList>
            <person name="Bian C."/>
        </authorList>
    </citation>
    <scope>NUCLEOTIDE SEQUENCE</scope>
    <source>
        <strain evidence="2">CB-2022</strain>
        <tissue evidence="2">Muscle</tissue>
    </source>
</reference>
<dbReference type="GO" id="GO:0000226">
    <property type="term" value="P:microtubule cytoskeleton organization"/>
    <property type="evidence" value="ECO:0007669"/>
    <property type="project" value="TreeGrafter"/>
</dbReference>
<sequence length="306" mass="33224">MHSNKCHVAEIIVALGTQQQKTIARVPSGRQKTSSSMEAGAQDVQQQEKVLSDLSVNVVGQRVAYCNGPAEKAMSPPQSRPAGREPLRALRPVKGVFAFTGAPCYPGVTLSPEQEELVRKSPREPLIGVYGHAVSAGHMDSEESTEPEKAARNGSVLASTKAELLDDLPSSPNSTHATQKPGQRFESPHSSQPSHGSFQTHAATTPTSPQSEQSMSTPFKLLWEKKIDGLILMRSLARYHSDVLSSRLHDVCLVLNQEVQNLRSGVSRVALVTLGELYSGLQKGMDQEWKLLPRSSSTKQESPMLL</sequence>
<feature type="compositionally biased region" description="Polar residues" evidence="1">
    <location>
        <begin position="188"/>
        <end position="216"/>
    </location>
</feature>
<dbReference type="AlphaFoldDB" id="A0AAD9E3Z3"/>
<dbReference type="Proteomes" id="UP001239994">
    <property type="component" value="Unassembled WGS sequence"/>
</dbReference>
<accession>A0AAD9E3Z3</accession>
<dbReference type="PANTHER" id="PTHR21567:SF87">
    <property type="entry name" value="CRESCERIN-LIKE PROTEIN CHE-12"/>
    <property type="match status" value="1"/>
</dbReference>